<evidence type="ECO:0000256" key="1">
    <source>
        <dbReference type="ARBA" id="ARBA00022801"/>
    </source>
</evidence>
<dbReference type="PANTHER" id="PTHR48081">
    <property type="entry name" value="AB HYDROLASE SUPERFAMILY PROTEIN C4A8.06C"/>
    <property type="match status" value="1"/>
</dbReference>
<gene>
    <name evidence="3" type="ORF">KQI75_08565</name>
</gene>
<dbReference type="Pfam" id="PF20434">
    <property type="entry name" value="BD-FAE"/>
    <property type="match status" value="1"/>
</dbReference>
<proteinExistence type="predicted"/>
<keyword evidence="1 3" id="KW-0378">Hydrolase</keyword>
<sequence length="304" mass="33660">MKTVIHPHIQRSTLTLLDNITYSHAKQPDGSVLDLKLSILLHHGNQELRLASGLTTDVPPEPLPAIIWVPGGAWRGTDKNQSIAEMQFLAERGFALVSMYYRSSAQAHYPAQLIDVKTAVRFLRAHAEQYHIDPHRIGMIGRSAGGYLASMAAMNNDLGESDEWSGYSSDIQACCDLFGPVDLSQLLQKTTAEVNSGRSRWNSIKKSHEGALLGGSEETLPKRAYEASPIHYINDAMCPIAIFHGDQDPIVPLKISEDFYDAMVSAGLENRAEFYEVTGAGHGTREFFQDSTKQLIADFFTRQL</sequence>
<organism evidence="3 4">
    <name type="scientific">Butyricicoccus intestinisimiae</name>
    <dbReference type="NCBI Taxonomy" id="2841509"/>
    <lineage>
        <taxon>Bacteria</taxon>
        <taxon>Bacillati</taxon>
        <taxon>Bacillota</taxon>
        <taxon>Clostridia</taxon>
        <taxon>Eubacteriales</taxon>
        <taxon>Butyricicoccaceae</taxon>
        <taxon>Butyricicoccus</taxon>
    </lineage>
</organism>
<comment type="caution">
    <text evidence="3">The sequence shown here is derived from an EMBL/GenBank/DDBJ whole genome shotgun (WGS) entry which is preliminary data.</text>
</comment>
<dbReference type="EMBL" id="JAHLQI010000004">
    <property type="protein sequence ID" value="MBU5490668.1"/>
    <property type="molecule type" value="Genomic_DNA"/>
</dbReference>
<evidence type="ECO:0000313" key="3">
    <source>
        <dbReference type="EMBL" id="MBU5490668.1"/>
    </source>
</evidence>
<name>A0ABS6ESJ3_9FIRM</name>
<evidence type="ECO:0000313" key="4">
    <source>
        <dbReference type="Proteomes" id="UP000783588"/>
    </source>
</evidence>
<reference evidence="3 4" key="1">
    <citation type="submission" date="2021-06" db="EMBL/GenBank/DDBJ databases">
        <authorList>
            <person name="Sun Q."/>
            <person name="Li D."/>
        </authorList>
    </citation>
    <scope>NUCLEOTIDE SEQUENCE [LARGE SCALE GENOMIC DNA]</scope>
    <source>
        <strain evidence="3 4">MSJd-7</strain>
    </source>
</reference>
<dbReference type="Proteomes" id="UP000783588">
    <property type="component" value="Unassembled WGS sequence"/>
</dbReference>
<keyword evidence="4" id="KW-1185">Reference proteome</keyword>
<dbReference type="PANTHER" id="PTHR48081:SF13">
    <property type="entry name" value="ALPHA_BETA HYDROLASE"/>
    <property type="match status" value="1"/>
</dbReference>
<feature type="domain" description="BD-FAE-like" evidence="2">
    <location>
        <begin position="61"/>
        <end position="262"/>
    </location>
</feature>
<dbReference type="InterPro" id="IPR050300">
    <property type="entry name" value="GDXG_lipolytic_enzyme"/>
</dbReference>
<dbReference type="GO" id="GO:0016787">
    <property type="term" value="F:hydrolase activity"/>
    <property type="evidence" value="ECO:0007669"/>
    <property type="project" value="UniProtKB-KW"/>
</dbReference>
<accession>A0ABS6ESJ3</accession>
<dbReference type="InterPro" id="IPR049492">
    <property type="entry name" value="BD-FAE-like_dom"/>
</dbReference>
<dbReference type="RefSeq" id="WP_216470359.1">
    <property type="nucleotide sequence ID" value="NZ_JAHLQI010000004.1"/>
</dbReference>
<evidence type="ECO:0000259" key="2">
    <source>
        <dbReference type="Pfam" id="PF20434"/>
    </source>
</evidence>
<protein>
    <submittedName>
        <fullName evidence="3">Alpha/beta hydrolase</fullName>
    </submittedName>
</protein>